<reference evidence="4 5" key="1">
    <citation type="journal article" date="2004" name="Nature">
        <title>Genome evolution in yeasts.</title>
        <authorList>
            <consortium name="Genolevures"/>
            <person name="Dujon B."/>
            <person name="Sherman D."/>
            <person name="Fischer G."/>
            <person name="Durrens P."/>
            <person name="Casaregola S."/>
            <person name="Lafontaine I."/>
            <person name="de Montigny J."/>
            <person name="Marck C."/>
            <person name="Neuveglise C."/>
            <person name="Talla E."/>
            <person name="Goffard N."/>
            <person name="Frangeul L."/>
            <person name="Aigle M."/>
            <person name="Anthouard V."/>
            <person name="Babour A."/>
            <person name="Barbe V."/>
            <person name="Barnay S."/>
            <person name="Blanchin S."/>
            <person name="Beckerich J.M."/>
            <person name="Beyne E."/>
            <person name="Bleykasten C."/>
            <person name="Boisrame A."/>
            <person name="Boyer J."/>
            <person name="Cattolico L."/>
            <person name="Confanioleri F."/>
            <person name="de Daruvar A."/>
            <person name="Despons L."/>
            <person name="Fabre E."/>
            <person name="Fairhead C."/>
            <person name="Ferry-Dumazet H."/>
            <person name="Groppi A."/>
            <person name="Hantraye F."/>
            <person name="Hennequin C."/>
            <person name="Jauniaux N."/>
            <person name="Joyet P."/>
            <person name="Kachouri R."/>
            <person name="Kerrest A."/>
            <person name="Koszul R."/>
            <person name="Lemaire M."/>
            <person name="Lesur I."/>
            <person name="Ma L."/>
            <person name="Muller H."/>
            <person name="Nicaud J.M."/>
            <person name="Nikolski M."/>
            <person name="Oztas S."/>
            <person name="Ozier-Kalogeropoulos O."/>
            <person name="Pellenz S."/>
            <person name="Potier S."/>
            <person name="Richard G.F."/>
            <person name="Straub M.L."/>
            <person name="Suleau A."/>
            <person name="Swennene D."/>
            <person name="Tekaia F."/>
            <person name="Wesolowski-Louvel M."/>
            <person name="Westhof E."/>
            <person name="Wirth B."/>
            <person name="Zeniou-Meyer M."/>
            <person name="Zivanovic I."/>
            <person name="Bolotin-Fukuhara M."/>
            <person name="Thierry A."/>
            <person name="Bouchier C."/>
            <person name="Caudron B."/>
            <person name="Scarpelli C."/>
            <person name="Gaillardin C."/>
            <person name="Weissenbach J."/>
            <person name="Wincker P."/>
            <person name="Souciet J.L."/>
        </authorList>
    </citation>
    <scope>NUCLEOTIDE SEQUENCE [LARGE SCALE GENOMIC DNA]</scope>
    <source>
        <strain evidence="5">ATCC 36239 / CBS 767 / BCRC 21394 / JCM 1990 / NBRC 0083 / IGC 2968</strain>
    </source>
</reference>
<feature type="transmembrane region" description="Helical" evidence="2">
    <location>
        <begin position="299"/>
        <end position="323"/>
    </location>
</feature>
<keyword evidence="5" id="KW-1185">Reference proteome</keyword>
<comment type="similarity">
    <text evidence="1">Belongs to the SecY/SEC61-alpha family.</text>
</comment>
<feature type="transmembrane region" description="Helical" evidence="2">
    <location>
        <begin position="429"/>
        <end position="450"/>
    </location>
</feature>
<feature type="transmembrane region" description="Helical" evidence="2">
    <location>
        <begin position="124"/>
        <end position="141"/>
    </location>
</feature>
<dbReference type="Pfam" id="PF10559">
    <property type="entry name" value="Plug_translocon"/>
    <property type="match status" value="1"/>
</dbReference>
<dbReference type="PIRSF" id="PIRSF004557">
    <property type="entry name" value="SecY"/>
    <property type="match status" value="1"/>
</dbReference>
<feature type="transmembrane region" description="Helical" evidence="2">
    <location>
        <begin position="82"/>
        <end position="103"/>
    </location>
</feature>
<dbReference type="InParanoid" id="Q6BT20"/>
<dbReference type="STRING" id="284592.Q6BT20"/>
<evidence type="ECO:0000313" key="4">
    <source>
        <dbReference type="EMBL" id="CAG86789.2"/>
    </source>
</evidence>
<dbReference type="GO" id="GO:0005048">
    <property type="term" value="F:signal sequence binding"/>
    <property type="evidence" value="ECO:0007669"/>
    <property type="project" value="EnsemblFungi"/>
</dbReference>
<dbReference type="SUPFAM" id="SSF103491">
    <property type="entry name" value="Preprotein translocase SecY subunit"/>
    <property type="match status" value="1"/>
</dbReference>
<dbReference type="KEGG" id="dha:DEHA2D04202g"/>
<keyword evidence="2" id="KW-0812">Transmembrane</keyword>
<dbReference type="VEuPathDB" id="FungiDB:DEHA2D04202g"/>
<evidence type="ECO:0000256" key="2">
    <source>
        <dbReference type="SAM" id="Phobius"/>
    </source>
</evidence>
<organism evidence="4 5">
    <name type="scientific">Debaryomyces hansenii (strain ATCC 36239 / CBS 767 / BCRC 21394 / JCM 1990 / NBRC 0083 / IGC 2968)</name>
    <name type="common">Yeast</name>
    <name type="synonym">Torulaspora hansenii</name>
    <dbReference type="NCBI Taxonomy" id="284592"/>
    <lineage>
        <taxon>Eukaryota</taxon>
        <taxon>Fungi</taxon>
        <taxon>Dikarya</taxon>
        <taxon>Ascomycota</taxon>
        <taxon>Saccharomycotina</taxon>
        <taxon>Pichiomycetes</taxon>
        <taxon>Debaryomycetaceae</taxon>
        <taxon>Debaryomyces</taxon>
    </lineage>
</organism>
<dbReference type="OrthoDB" id="420669at2759"/>
<keyword evidence="2" id="KW-1133">Transmembrane helix</keyword>
<dbReference type="Proteomes" id="UP000000599">
    <property type="component" value="Chromosome D"/>
</dbReference>
<evidence type="ECO:0000259" key="3">
    <source>
        <dbReference type="Pfam" id="PF10559"/>
    </source>
</evidence>
<dbReference type="AlphaFoldDB" id="Q6BT20"/>
<feature type="transmembrane region" description="Helical" evidence="2">
    <location>
        <begin position="261"/>
        <end position="279"/>
    </location>
</feature>
<dbReference type="FunCoup" id="Q6BT20">
    <property type="interactions" value="173"/>
</dbReference>
<dbReference type="HOGENOM" id="CLU_031763_2_1_1"/>
<dbReference type="GO" id="GO:0015031">
    <property type="term" value="P:protein transport"/>
    <property type="evidence" value="ECO:0007669"/>
    <property type="project" value="InterPro"/>
</dbReference>
<dbReference type="Gene3D" id="1.10.3370.10">
    <property type="entry name" value="SecY subunit domain"/>
    <property type="match status" value="1"/>
</dbReference>
<dbReference type="OMA" id="QAYCHIK"/>
<sequence>MSGFRLLDFVEFFLPILPEIELPVENISIDEKIIYTVAGGIIFLLSQLPIYGLVSDAYLKINDPFYFQRTIFAMEKGTLLELGLLPVLTSAFIWQLSAGFRFINVNLNLRSDRELYQSGQKLTSFIFAIVYGAGYIFSGYYNNVIKGYNPFNGDSVPVTTLVLIFLQIVTMSFVTTLMVEIFDKGYCFGSGVLCFVALQVATNLIRDVVGLELVSLPNSNKFESYGAAMNFIKNFRINFKSLNYNVLNSFTRSQLPNLSQFYIVLVTVLVLIGVQNYRIELPIRSTKVRGMNNVYPIRLFYTGALPILFAFTVLTNLQVFGYFTSTLLNNYSQLAASIIGTWSLDTKSFNLNLTSGILYFLTPSKSLAQSLLSPIRSVTYGLAIITLSTWFAYRWSRISGSSPKDISKQFKEQGISISGKRDISITKELSRVIPVASVSGAFVLAALAIAGELLGGLGKGVAAIIGVCGAFGILEEFMMEYQQAGGNSQLTNVFRK</sequence>
<feature type="transmembrane region" description="Helical" evidence="2">
    <location>
        <begin position="33"/>
        <end position="54"/>
    </location>
</feature>
<gene>
    <name evidence="4" type="ordered locus">DEHA2D04202g</name>
</gene>
<dbReference type="EMBL" id="CR382136">
    <property type="protein sequence ID" value="CAG86789.2"/>
    <property type="molecule type" value="Genomic_DNA"/>
</dbReference>
<feature type="transmembrane region" description="Helical" evidence="2">
    <location>
        <begin position="456"/>
        <end position="474"/>
    </location>
</feature>
<dbReference type="GO" id="GO:0071261">
    <property type="term" value="C:Ssh1 translocon complex"/>
    <property type="evidence" value="ECO:0007669"/>
    <property type="project" value="EnsemblFungi"/>
</dbReference>
<evidence type="ECO:0000313" key="5">
    <source>
        <dbReference type="Proteomes" id="UP000000599"/>
    </source>
</evidence>
<dbReference type="PANTHER" id="PTHR10906">
    <property type="entry name" value="SECY/SEC61-ALPHA FAMILY MEMBER"/>
    <property type="match status" value="1"/>
</dbReference>
<accession>Q6BT20</accession>
<dbReference type="GO" id="GO:0006614">
    <property type="term" value="P:SRP-dependent cotranslational protein targeting to membrane"/>
    <property type="evidence" value="ECO:0007669"/>
    <property type="project" value="EnsemblFungi"/>
</dbReference>
<dbReference type="InterPro" id="IPR002208">
    <property type="entry name" value="SecY/SEC61-alpha"/>
</dbReference>
<feature type="transmembrane region" description="Helical" evidence="2">
    <location>
        <begin position="161"/>
        <end position="179"/>
    </location>
</feature>
<dbReference type="InterPro" id="IPR023201">
    <property type="entry name" value="SecY_dom_sf"/>
</dbReference>
<name>Q6BT20_DEBHA</name>
<dbReference type="GeneID" id="2901094"/>
<protein>
    <submittedName>
        <fullName evidence="4">DEHA2D04202p</fullName>
    </submittedName>
</protein>
<dbReference type="RefSeq" id="XP_458650.2">
    <property type="nucleotide sequence ID" value="XM_458650.2"/>
</dbReference>
<dbReference type="Pfam" id="PF00344">
    <property type="entry name" value="SecY"/>
    <property type="match status" value="1"/>
</dbReference>
<dbReference type="eggNOG" id="KOG1373">
    <property type="taxonomic scope" value="Eukaryota"/>
</dbReference>
<feature type="domain" description="Translocon Sec61/SecY plug" evidence="3">
    <location>
        <begin position="41"/>
        <end position="77"/>
    </location>
</feature>
<proteinExistence type="inferred from homology"/>
<evidence type="ECO:0000256" key="1">
    <source>
        <dbReference type="RuleBase" id="RU004349"/>
    </source>
</evidence>
<dbReference type="InterPro" id="IPR019561">
    <property type="entry name" value="Translocon_Sec61/SecY_plug_dom"/>
</dbReference>
<keyword evidence="2" id="KW-0472">Membrane</keyword>
<feature type="transmembrane region" description="Helical" evidence="2">
    <location>
        <begin position="375"/>
        <end position="393"/>
    </location>
</feature>